<reference evidence="2 3" key="1">
    <citation type="submission" date="2021-06" db="EMBL/GenBank/DDBJ databases">
        <authorList>
            <person name="Palmer J.M."/>
        </authorList>
    </citation>
    <scope>NUCLEOTIDE SEQUENCE [LARGE SCALE GENOMIC DNA]</scope>
    <source>
        <strain evidence="2 3">CL_MEX2019</strain>
        <tissue evidence="2">Muscle</tissue>
    </source>
</reference>
<evidence type="ECO:0000256" key="1">
    <source>
        <dbReference type="SAM" id="MobiDB-lite"/>
    </source>
</evidence>
<accession>A0ABU7D2V1</accession>
<organism evidence="2 3">
    <name type="scientific">Characodon lateralis</name>
    <dbReference type="NCBI Taxonomy" id="208331"/>
    <lineage>
        <taxon>Eukaryota</taxon>
        <taxon>Metazoa</taxon>
        <taxon>Chordata</taxon>
        <taxon>Craniata</taxon>
        <taxon>Vertebrata</taxon>
        <taxon>Euteleostomi</taxon>
        <taxon>Actinopterygii</taxon>
        <taxon>Neopterygii</taxon>
        <taxon>Teleostei</taxon>
        <taxon>Neoteleostei</taxon>
        <taxon>Acanthomorphata</taxon>
        <taxon>Ovalentaria</taxon>
        <taxon>Atherinomorphae</taxon>
        <taxon>Cyprinodontiformes</taxon>
        <taxon>Goodeidae</taxon>
        <taxon>Characodon</taxon>
    </lineage>
</organism>
<feature type="region of interest" description="Disordered" evidence="1">
    <location>
        <begin position="1"/>
        <end position="26"/>
    </location>
</feature>
<evidence type="ECO:0000313" key="2">
    <source>
        <dbReference type="EMBL" id="MED6268284.1"/>
    </source>
</evidence>
<protein>
    <submittedName>
        <fullName evidence="2">Uncharacterized protein</fullName>
    </submittedName>
</protein>
<gene>
    <name evidence="2" type="ORF">CHARACLAT_020793</name>
</gene>
<dbReference type="EMBL" id="JAHUTJ010010180">
    <property type="protein sequence ID" value="MED6268284.1"/>
    <property type="molecule type" value="Genomic_DNA"/>
</dbReference>
<evidence type="ECO:0000313" key="3">
    <source>
        <dbReference type="Proteomes" id="UP001352852"/>
    </source>
</evidence>
<comment type="caution">
    <text evidence="2">The sequence shown here is derived from an EMBL/GenBank/DDBJ whole genome shotgun (WGS) entry which is preliminary data.</text>
</comment>
<keyword evidence="3" id="KW-1185">Reference proteome</keyword>
<dbReference type="Proteomes" id="UP001352852">
    <property type="component" value="Unassembled WGS sequence"/>
</dbReference>
<sequence>MREGTPSNLCPPVQPPQKHCMQPPDATPQIHHSHSFVLYTDWLTCGKCWLKNRRQPSSSVFHKLVTSMRRRPQDVVVFQGSPMHY</sequence>
<name>A0ABU7D2V1_9TELE</name>
<proteinExistence type="predicted"/>